<proteinExistence type="predicted"/>
<organism evidence="1 2">
    <name type="scientific">Cystobacter fuscus (strain ATCC 25194 / DSM 2262 / NBRC 100088 / M29)</name>
    <dbReference type="NCBI Taxonomy" id="1242864"/>
    <lineage>
        <taxon>Bacteria</taxon>
        <taxon>Pseudomonadati</taxon>
        <taxon>Myxococcota</taxon>
        <taxon>Myxococcia</taxon>
        <taxon>Myxococcales</taxon>
        <taxon>Cystobacterineae</taxon>
        <taxon>Archangiaceae</taxon>
        <taxon>Cystobacter</taxon>
    </lineage>
</organism>
<dbReference type="RefSeq" id="WP_002621177.1">
    <property type="nucleotide sequence ID" value="NZ_ANAH02000007.1"/>
</dbReference>
<dbReference type="EMBL" id="ANAH02000007">
    <property type="protein sequence ID" value="EPX62441.1"/>
    <property type="molecule type" value="Genomic_DNA"/>
</dbReference>
<evidence type="ECO:0000313" key="2">
    <source>
        <dbReference type="Proteomes" id="UP000011682"/>
    </source>
</evidence>
<gene>
    <name evidence="1" type="ORF">D187_008629</name>
</gene>
<accession>S9PH83</accession>
<comment type="caution">
    <text evidence="1">The sequence shown here is derived from an EMBL/GenBank/DDBJ whole genome shotgun (WGS) entry which is preliminary data.</text>
</comment>
<dbReference type="AlphaFoldDB" id="S9PH83"/>
<dbReference type="Proteomes" id="UP000011682">
    <property type="component" value="Unassembled WGS sequence"/>
</dbReference>
<evidence type="ECO:0000313" key="1">
    <source>
        <dbReference type="EMBL" id="EPX62441.1"/>
    </source>
</evidence>
<keyword evidence="2" id="KW-1185">Reference proteome</keyword>
<protein>
    <submittedName>
        <fullName evidence="1">Uncharacterized protein</fullName>
    </submittedName>
</protein>
<sequence>MYSKLRGSRSVREVLRNTAMGELAAYRALRRLMDARIVRLRPADEAARPRGDAKTNLYGIPVVAR</sequence>
<name>S9PH83_CYSF2</name>
<reference evidence="1" key="1">
    <citation type="submission" date="2013-05" db="EMBL/GenBank/DDBJ databases">
        <title>Genome assembly of Cystobacter fuscus DSM 2262.</title>
        <authorList>
            <person name="Sharma G."/>
            <person name="Khatri I."/>
            <person name="Kaur C."/>
            <person name="Mayilraj S."/>
            <person name="Subramanian S."/>
        </authorList>
    </citation>
    <scope>NUCLEOTIDE SEQUENCE [LARGE SCALE GENOMIC DNA]</scope>
    <source>
        <strain evidence="1">DSM 2262</strain>
    </source>
</reference>